<dbReference type="InterPro" id="IPR013099">
    <property type="entry name" value="K_chnl_dom"/>
</dbReference>
<keyword evidence="5" id="KW-0406">Ion transport</keyword>
<proteinExistence type="predicted"/>
<evidence type="ECO:0000313" key="10">
    <source>
        <dbReference type="EMBL" id="MBS7823739.1"/>
    </source>
</evidence>
<evidence type="ECO:0000256" key="5">
    <source>
        <dbReference type="ARBA" id="ARBA00023065"/>
    </source>
</evidence>
<gene>
    <name evidence="10" type="ORF">J7561_00815</name>
</gene>
<dbReference type="PANTHER" id="PTHR11537:SF254">
    <property type="entry name" value="POTASSIUM VOLTAGE-GATED CHANNEL PROTEIN SHAB"/>
    <property type="match status" value="1"/>
</dbReference>
<dbReference type="Gene3D" id="1.10.287.70">
    <property type="match status" value="1"/>
</dbReference>
<sequence>MTTNTTPKTGLETFKMIARKILYLFAIFASIVLIIDITLVDIPNIQNNTLIRNNNLQFWICIYFLLDLLSGFFLSDHRLEYFRRYLFLILVSIPYINVLNHFHLELSTQAFYLLKFLPIFRGVIALFLLVKLLISDRITGLFVSYLTLFFSIAYLQTLLFYLFEISVNPQVKTYGDVLWWASMTATTLGSNIIPVTTAGKISTAILAVAGITIFPIFTVYITTMIQNLSKKHTDESSK</sequence>
<feature type="domain" description="Potassium channel" evidence="9">
    <location>
        <begin position="155"/>
        <end position="226"/>
    </location>
</feature>
<dbReference type="GO" id="GO:0008076">
    <property type="term" value="C:voltage-gated potassium channel complex"/>
    <property type="evidence" value="ECO:0007669"/>
    <property type="project" value="InterPro"/>
</dbReference>
<protein>
    <submittedName>
        <fullName evidence="10">Two pore domain potassium channel family protein</fullName>
    </submittedName>
</protein>
<organism evidence="10 11">
    <name type="scientific">Wohlfahrtiimonas chitiniclastica</name>
    <dbReference type="NCBI Taxonomy" id="400946"/>
    <lineage>
        <taxon>Bacteria</taxon>
        <taxon>Pseudomonadati</taxon>
        <taxon>Pseudomonadota</taxon>
        <taxon>Gammaproteobacteria</taxon>
        <taxon>Cardiobacteriales</taxon>
        <taxon>Ignatzschineriaceae</taxon>
        <taxon>Wohlfahrtiimonas</taxon>
    </lineage>
</organism>
<dbReference type="RefSeq" id="WP_008314870.1">
    <property type="nucleotide sequence ID" value="NZ_CP115969.1"/>
</dbReference>
<accession>A0A162U011</accession>
<evidence type="ECO:0000256" key="4">
    <source>
        <dbReference type="ARBA" id="ARBA00022989"/>
    </source>
</evidence>
<keyword evidence="2" id="KW-0813">Transport</keyword>
<comment type="subcellular location">
    <subcellularLocation>
        <location evidence="1">Membrane</location>
        <topology evidence="1">Multi-pass membrane protein</topology>
    </subcellularLocation>
</comment>
<dbReference type="SUPFAM" id="SSF81324">
    <property type="entry name" value="Voltage-gated potassium channels"/>
    <property type="match status" value="1"/>
</dbReference>
<dbReference type="Proteomes" id="UP000680020">
    <property type="component" value="Unassembled WGS sequence"/>
</dbReference>
<dbReference type="GeneID" id="58263224"/>
<reference evidence="10" key="1">
    <citation type="submission" date="2021-03" db="EMBL/GenBank/DDBJ databases">
        <title>Identification and antibiotic profiling of Wohlfahrtiimonas chitiniclastica, an underestimated human pathogen.</title>
        <authorList>
            <person name="Kopf A."/>
            <person name="Bunk B."/>
            <person name="Coldewey S."/>
            <person name="Gunzer F."/>
            <person name="Riedel T."/>
            <person name="Schroettner P."/>
        </authorList>
    </citation>
    <scope>NUCLEOTIDE SEQUENCE</scope>
    <source>
        <strain evidence="10">DSM 100917</strain>
    </source>
</reference>
<evidence type="ECO:0000256" key="2">
    <source>
        <dbReference type="ARBA" id="ARBA00022448"/>
    </source>
</evidence>
<keyword evidence="7 10" id="KW-0407">Ion channel</keyword>
<feature type="transmembrane region" description="Helical" evidence="8">
    <location>
        <begin position="86"/>
        <end position="104"/>
    </location>
</feature>
<feature type="transmembrane region" description="Helical" evidence="8">
    <location>
        <begin position="110"/>
        <end position="130"/>
    </location>
</feature>
<evidence type="ECO:0000256" key="3">
    <source>
        <dbReference type="ARBA" id="ARBA00022692"/>
    </source>
</evidence>
<feature type="transmembrane region" description="Helical" evidence="8">
    <location>
        <begin position="142"/>
        <end position="163"/>
    </location>
</feature>
<evidence type="ECO:0000313" key="11">
    <source>
        <dbReference type="Proteomes" id="UP000680020"/>
    </source>
</evidence>
<dbReference type="EMBL" id="JAGIBU010000001">
    <property type="protein sequence ID" value="MBS7823739.1"/>
    <property type="molecule type" value="Genomic_DNA"/>
</dbReference>
<keyword evidence="6 8" id="KW-0472">Membrane</keyword>
<evidence type="ECO:0000256" key="7">
    <source>
        <dbReference type="ARBA" id="ARBA00023303"/>
    </source>
</evidence>
<keyword evidence="4 8" id="KW-1133">Transmembrane helix</keyword>
<evidence type="ECO:0000256" key="8">
    <source>
        <dbReference type="SAM" id="Phobius"/>
    </source>
</evidence>
<keyword evidence="3 8" id="KW-0812">Transmembrane</keyword>
<evidence type="ECO:0000256" key="1">
    <source>
        <dbReference type="ARBA" id="ARBA00004141"/>
    </source>
</evidence>
<dbReference type="AlphaFoldDB" id="A0A162U011"/>
<feature type="transmembrane region" description="Helical" evidence="8">
    <location>
        <begin position="56"/>
        <end position="74"/>
    </location>
</feature>
<feature type="transmembrane region" description="Helical" evidence="8">
    <location>
        <begin position="201"/>
        <end position="221"/>
    </location>
</feature>
<comment type="caution">
    <text evidence="10">The sequence shown here is derived from an EMBL/GenBank/DDBJ whole genome shotgun (WGS) entry which is preliminary data.</text>
</comment>
<dbReference type="Pfam" id="PF07885">
    <property type="entry name" value="Ion_trans_2"/>
    <property type="match status" value="1"/>
</dbReference>
<name>A0A162U011_9GAMM</name>
<evidence type="ECO:0000256" key="6">
    <source>
        <dbReference type="ARBA" id="ARBA00023136"/>
    </source>
</evidence>
<feature type="transmembrane region" description="Helical" evidence="8">
    <location>
        <begin position="21"/>
        <end position="40"/>
    </location>
</feature>
<dbReference type="PANTHER" id="PTHR11537">
    <property type="entry name" value="VOLTAGE-GATED POTASSIUM CHANNEL"/>
    <property type="match status" value="1"/>
</dbReference>
<dbReference type="InterPro" id="IPR028325">
    <property type="entry name" value="VG_K_chnl"/>
</dbReference>
<dbReference type="GO" id="GO:0005249">
    <property type="term" value="F:voltage-gated potassium channel activity"/>
    <property type="evidence" value="ECO:0007669"/>
    <property type="project" value="InterPro"/>
</dbReference>
<dbReference type="GO" id="GO:0001508">
    <property type="term" value="P:action potential"/>
    <property type="evidence" value="ECO:0007669"/>
    <property type="project" value="TreeGrafter"/>
</dbReference>
<evidence type="ECO:0000259" key="9">
    <source>
        <dbReference type="Pfam" id="PF07885"/>
    </source>
</evidence>